<keyword evidence="2" id="KW-1185">Reference proteome</keyword>
<evidence type="ECO:0000313" key="1">
    <source>
        <dbReference type="EMBL" id="GAA4063127.1"/>
    </source>
</evidence>
<organism evidence="1 2">
    <name type="scientific">Streptomyces shaanxiensis</name>
    <dbReference type="NCBI Taxonomy" id="653357"/>
    <lineage>
        <taxon>Bacteria</taxon>
        <taxon>Bacillati</taxon>
        <taxon>Actinomycetota</taxon>
        <taxon>Actinomycetes</taxon>
        <taxon>Kitasatosporales</taxon>
        <taxon>Streptomycetaceae</taxon>
        <taxon>Streptomyces</taxon>
    </lineage>
</organism>
<gene>
    <name evidence="1" type="ORF">GCM10022233_41400</name>
</gene>
<comment type="caution">
    <text evidence="1">The sequence shown here is derived from an EMBL/GenBank/DDBJ whole genome shotgun (WGS) entry which is preliminary data.</text>
</comment>
<dbReference type="Proteomes" id="UP001499984">
    <property type="component" value="Unassembled WGS sequence"/>
</dbReference>
<proteinExistence type="predicted"/>
<dbReference type="EMBL" id="BAAAZY010000011">
    <property type="protein sequence ID" value="GAA4063127.1"/>
    <property type="molecule type" value="Genomic_DNA"/>
</dbReference>
<protein>
    <submittedName>
        <fullName evidence="1">Uncharacterized protein</fullName>
    </submittedName>
</protein>
<reference evidence="2" key="1">
    <citation type="journal article" date="2019" name="Int. J. Syst. Evol. Microbiol.">
        <title>The Global Catalogue of Microorganisms (GCM) 10K type strain sequencing project: providing services to taxonomists for standard genome sequencing and annotation.</title>
        <authorList>
            <consortium name="The Broad Institute Genomics Platform"/>
            <consortium name="The Broad Institute Genome Sequencing Center for Infectious Disease"/>
            <person name="Wu L."/>
            <person name="Ma J."/>
        </authorList>
    </citation>
    <scope>NUCLEOTIDE SEQUENCE [LARGE SCALE GENOMIC DNA]</scope>
    <source>
        <strain evidence="2">JCM 16925</strain>
    </source>
</reference>
<name>A0ABP7VB78_9ACTN</name>
<evidence type="ECO:0000313" key="2">
    <source>
        <dbReference type="Proteomes" id="UP001499984"/>
    </source>
</evidence>
<accession>A0ABP7VB78</accession>
<sequence>MGDRVTESEVQVTAAAAAPRAVEPRGGAGIFDVDPDQSKVSQDPKVVVKGDIDAFPENGQV</sequence>